<accession>A0A7T7M9Z7</accession>
<dbReference type="EMBL" id="CP066802">
    <property type="protein sequence ID" value="QQM67661.1"/>
    <property type="molecule type" value="Genomic_DNA"/>
</dbReference>
<dbReference type="AlphaFoldDB" id="A0A7T7M9Z7"/>
<keyword evidence="2" id="KW-0812">Transmembrane</keyword>
<keyword evidence="5" id="KW-1185">Reference proteome</keyword>
<feature type="compositionally biased region" description="Low complexity" evidence="1">
    <location>
        <begin position="197"/>
        <end position="214"/>
    </location>
</feature>
<keyword evidence="2" id="KW-0472">Membrane</keyword>
<sequence>MSSNRRPAQERAIPLPEKAQWRRVHPITPLLEGWKVVTALFAFVVWQNAQLLGDAYEALNGVGSATLARVWPWVLATVLLALALVSLGLWLSWRMRSFAVDQDAVYLRTGVLNKQLRTARLPRIQSVDVVHPLLGRILGLGRLTVEVAGGGDSRVVIGFLRTSELQALRDQILSLAAGQQLRGNFLAPAQAGARPAGATVTDGVARGSAPSSPGGADGVAGYGAGQAAAADAGPDARGGTGADGVAPGAGWPQADAAPRGFADALSAKPLAPGLVQDVEHDLYEVDIKVLLGSMLRSGASLVFLLVLLGYGIAATVVLLSINASDEELRAGAVLSALLPVLTVPVAFGGYLWNRFDKAWRFRAAATPAGIRMRFGLTAETSSTLPPGRVHGVHLQQGPLWRGPDWWRVETSVAGRENVEASSNGVQNTGANVLLPVGVRDTALRALWLVVPDLGVPDPDAFLEEALGPGQVGGAAAGVAAGAPGGGAGPVQAASPSQAAAGPASASTTVAIPTAGFVGISPRGRVFSPFAWRREGIALTETCVVLRLGRWWRRTSVIPYERIQSLRVSQGPFARRRGLATIHLDMVDIAIARNLSNLDLAEAAAVAQVISERALRRRGEEQLDRWLQRATGDAPQAS</sequence>
<feature type="transmembrane region" description="Helical" evidence="2">
    <location>
        <begin position="70"/>
        <end position="91"/>
    </location>
</feature>
<feature type="region of interest" description="Disordered" evidence="1">
    <location>
        <begin position="197"/>
        <end position="217"/>
    </location>
</feature>
<reference evidence="4 5" key="1">
    <citation type="submission" date="2020-12" db="EMBL/GenBank/DDBJ databases">
        <authorList>
            <person name="Zhou J."/>
        </authorList>
    </citation>
    <scope>NUCLEOTIDE SEQUENCE [LARGE SCALE GENOMIC DNA]</scope>
    <source>
        <strain evidence="4 5">CCUG 61299</strain>
    </source>
</reference>
<evidence type="ECO:0000313" key="4">
    <source>
        <dbReference type="EMBL" id="QQM67661.1"/>
    </source>
</evidence>
<protein>
    <submittedName>
        <fullName evidence="4">PH domain-containing protein</fullName>
    </submittedName>
</protein>
<dbReference type="KEGG" id="awe:JG540_01900"/>
<dbReference type="PANTHER" id="PTHR34473">
    <property type="entry name" value="UPF0699 TRANSMEMBRANE PROTEIN YDBS"/>
    <property type="match status" value="1"/>
</dbReference>
<dbReference type="Pfam" id="PF03703">
    <property type="entry name" value="bPH_2"/>
    <property type="match status" value="2"/>
</dbReference>
<dbReference type="InterPro" id="IPR005182">
    <property type="entry name" value="YdbS-like_PH"/>
</dbReference>
<feature type="transmembrane region" description="Helical" evidence="2">
    <location>
        <begin position="333"/>
        <end position="352"/>
    </location>
</feature>
<evidence type="ECO:0000313" key="5">
    <source>
        <dbReference type="Proteomes" id="UP000595895"/>
    </source>
</evidence>
<keyword evidence="2" id="KW-1133">Transmembrane helix</keyword>
<feature type="domain" description="YdbS-like PH" evidence="3">
    <location>
        <begin position="93"/>
        <end position="172"/>
    </location>
</feature>
<dbReference type="PANTHER" id="PTHR34473:SF2">
    <property type="entry name" value="UPF0699 TRANSMEMBRANE PROTEIN YDBT"/>
    <property type="match status" value="1"/>
</dbReference>
<evidence type="ECO:0000259" key="3">
    <source>
        <dbReference type="Pfam" id="PF03703"/>
    </source>
</evidence>
<feature type="transmembrane region" description="Helical" evidence="2">
    <location>
        <begin position="301"/>
        <end position="321"/>
    </location>
</feature>
<organism evidence="4 5">
    <name type="scientific">Actinomyces weissii</name>
    <dbReference type="NCBI Taxonomy" id="675090"/>
    <lineage>
        <taxon>Bacteria</taxon>
        <taxon>Bacillati</taxon>
        <taxon>Actinomycetota</taxon>
        <taxon>Actinomycetes</taxon>
        <taxon>Actinomycetales</taxon>
        <taxon>Actinomycetaceae</taxon>
        <taxon>Actinomyces</taxon>
    </lineage>
</organism>
<gene>
    <name evidence="4" type="ORF">JG540_01900</name>
</gene>
<feature type="domain" description="YdbS-like PH" evidence="3">
    <location>
        <begin position="531"/>
        <end position="586"/>
    </location>
</feature>
<dbReference type="Proteomes" id="UP000595895">
    <property type="component" value="Chromosome"/>
</dbReference>
<name>A0A7T7M9Z7_9ACTO</name>
<dbReference type="RefSeq" id="WP_200276455.1">
    <property type="nucleotide sequence ID" value="NZ_CP066802.1"/>
</dbReference>
<evidence type="ECO:0000256" key="1">
    <source>
        <dbReference type="SAM" id="MobiDB-lite"/>
    </source>
</evidence>
<feature type="transmembrane region" description="Helical" evidence="2">
    <location>
        <begin position="30"/>
        <end position="50"/>
    </location>
</feature>
<proteinExistence type="predicted"/>
<evidence type="ECO:0000256" key="2">
    <source>
        <dbReference type="SAM" id="Phobius"/>
    </source>
</evidence>